<protein>
    <submittedName>
        <fullName evidence="2">Uncharacterized protein</fullName>
    </submittedName>
</protein>
<evidence type="ECO:0000313" key="3">
    <source>
        <dbReference type="Proteomes" id="UP001148786"/>
    </source>
</evidence>
<dbReference type="AlphaFoldDB" id="A0A9W8MRJ5"/>
<dbReference type="EMBL" id="JANKHO010002722">
    <property type="protein sequence ID" value="KAJ3489453.1"/>
    <property type="molecule type" value="Genomic_DNA"/>
</dbReference>
<feature type="region of interest" description="Disordered" evidence="1">
    <location>
        <begin position="1"/>
        <end position="218"/>
    </location>
</feature>
<feature type="compositionally biased region" description="Basic and acidic residues" evidence="1">
    <location>
        <begin position="201"/>
        <end position="218"/>
    </location>
</feature>
<dbReference type="OrthoDB" id="2564465at2759"/>
<feature type="compositionally biased region" description="Polar residues" evidence="1">
    <location>
        <begin position="33"/>
        <end position="43"/>
    </location>
</feature>
<accession>A0A9W8MRJ5</accession>
<feature type="region of interest" description="Disordered" evidence="1">
    <location>
        <begin position="233"/>
        <end position="270"/>
    </location>
</feature>
<proteinExistence type="predicted"/>
<dbReference type="Proteomes" id="UP001148786">
    <property type="component" value="Unassembled WGS sequence"/>
</dbReference>
<organism evidence="2 3">
    <name type="scientific">Agrocybe chaxingu</name>
    <dbReference type="NCBI Taxonomy" id="84603"/>
    <lineage>
        <taxon>Eukaryota</taxon>
        <taxon>Fungi</taxon>
        <taxon>Dikarya</taxon>
        <taxon>Basidiomycota</taxon>
        <taxon>Agaricomycotina</taxon>
        <taxon>Agaricomycetes</taxon>
        <taxon>Agaricomycetidae</taxon>
        <taxon>Agaricales</taxon>
        <taxon>Agaricineae</taxon>
        <taxon>Strophariaceae</taxon>
        <taxon>Agrocybe</taxon>
    </lineage>
</organism>
<evidence type="ECO:0000256" key="1">
    <source>
        <dbReference type="SAM" id="MobiDB-lite"/>
    </source>
</evidence>
<feature type="compositionally biased region" description="Basic and acidic residues" evidence="1">
    <location>
        <begin position="106"/>
        <end position="123"/>
    </location>
</feature>
<reference evidence="2" key="1">
    <citation type="submission" date="2022-07" db="EMBL/GenBank/DDBJ databases">
        <title>Genome Sequence of Agrocybe chaxingu.</title>
        <authorList>
            <person name="Buettner E."/>
        </authorList>
    </citation>
    <scope>NUCLEOTIDE SEQUENCE</scope>
    <source>
        <strain evidence="2">MP-N11</strain>
    </source>
</reference>
<feature type="compositionally biased region" description="Basic and acidic residues" evidence="1">
    <location>
        <begin position="233"/>
        <end position="247"/>
    </location>
</feature>
<comment type="caution">
    <text evidence="2">The sequence shown here is derived from an EMBL/GenBank/DDBJ whole genome shotgun (WGS) entry which is preliminary data.</text>
</comment>
<gene>
    <name evidence="2" type="ORF">NLJ89_g11529</name>
</gene>
<feature type="compositionally biased region" description="Low complexity" evidence="1">
    <location>
        <begin position="55"/>
        <end position="69"/>
    </location>
</feature>
<sequence length="270" mass="29399">MPQEPSASAQAPTQTPNPPTPSTSPQLTRPLHLSTTSLDTDGSWTRVGSRRRDATASSASVKSAAESTANDTGVAASNNSSPVAERAAASTTEDESQPDSFLLHSSTRDRTGENRKTLAEKLLPKPRKTGVDDMLETPDYPTLARVMRVQPLPNEKPASGFSWADYEDNGPSPPHRSATGTPPILHIPLRPQRPSQKRQRTNADKRDAQKAAKADAEAERLATLAKHKRELEKVKMAEQEKERERERKKGKAVSGGMKAGVDEKGRLVWE</sequence>
<feature type="compositionally biased region" description="Basic and acidic residues" evidence="1">
    <location>
        <begin position="260"/>
        <end position="270"/>
    </location>
</feature>
<evidence type="ECO:0000313" key="2">
    <source>
        <dbReference type="EMBL" id="KAJ3489453.1"/>
    </source>
</evidence>
<name>A0A9W8MRJ5_9AGAR</name>
<keyword evidence="3" id="KW-1185">Reference proteome</keyword>